<dbReference type="InterPro" id="IPR023214">
    <property type="entry name" value="HAD_sf"/>
</dbReference>
<dbReference type="Proteomes" id="UP000464675">
    <property type="component" value="Chromosome"/>
</dbReference>
<dbReference type="NCBIfam" id="TIGR01484">
    <property type="entry name" value="HAD-SF-IIB"/>
    <property type="match status" value="1"/>
</dbReference>
<keyword evidence="1" id="KW-0479">Metal-binding</keyword>
<name>A0A6P1T9Z7_9GAMM</name>
<dbReference type="EMBL" id="JACHHR010000001">
    <property type="protein sequence ID" value="MBB5209860.1"/>
    <property type="molecule type" value="Genomic_DNA"/>
</dbReference>
<dbReference type="SFLD" id="SFLDS00003">
    <property type="entry name" value="Haloacid_Dehalogenase"/>
    <property type="match status" value="1"/>
</dbReference>
<dbReference type="PANTHER" id="PTHR10000">
    <property type="entry name" value="PHOSPHOSERINE PHOSPHATASE"/>
    <property type="match status" value="1"/>
</dbReference>
<dbReference type="AlphaFoldDB" id="A0A6P1T9Z7"/>
<dbReference type="RefSeq" id="WP_161858915.1">
    <property type="nucleotide sequence ID" value="NZ_CP047491.1"/>
</dbReference>
<dbReference type="Pfam" id="PF08282">
    <property type="entry name" value="Hydrolase_3"/>
    <property type="match status" value="1"/>
</dbReference>
<evidence type="ECO:0000256" key="1">
    <source>
        <dbReference type="ARBA" id="ARBA00022723"/>
    </source>
</evidence>
<dbReference type="SFLD" id="SFLDG01140">
    <property type="entry name" value="C2.B:_Phosphomannomutase_and_P"/>
    <property type="match status" value="1"/>
</dbReference>
<evidence type="ECO:0000256" key="3">
    <source>
        <dbReference type="ARBA" id="ARBA00022842"/>
    </source>
</evidence>
<evidence type="ECO:0000313" key="5">
    <source>
        <dbReference type="EMBL" id="QHQ39598.1"/>
    </source>
</evidence>
<gene>
    <name evidence="5" type="ORF">GTQ55_11790</name>
    <name evidence="4" type="ORF">HNQ53_000048</name>
</gene>
<dbReference type="InterPro" id="IPR006381">
    <property type="entry name" value="HAD-SF-IIB-MPGP"/>
</dbReference>
<accession>A0A6P1T9Z7</accession>
<dbReference type="EMBL" id="CP047491">
    <property type="protein sequence ID" value="QHQ39598.1"/>
    <property type="molecule type" value="Genomic_DNA"/>
</dbReference>
<proteinExistence type="predicted"/>
<dbReference type="GO" id="GO:0051479">
    <property type="term" value="P:mannosylglycerate biosynthetic process"/>
    <property type="evidence" value="ECO:0007669"/>
    <property type="project" value="InterPro"/>
</dbReference>
<dbReference type="SUPFAM" id="SSF56784">
    <property type="entry name" value="HAD-like"/>
    <property type="match status" value="1"/>
</dbReference>
<dbReference type="PANTHER" id="PTHR10000:SF8">
    <property type="entry name" value="HAD SUPERFAMILY HYDROLASE-LIKE, TYPE 3"/>
    <property type="match status" value="1"/>
</dbReference>
<evidence type="ECO:0000313" key="6">
    <source>
        <dbReference type="Proteomes" id="UP000464675"/>
    </source>
</evidence>
<keyword evidence="2 5" id="KW-0378">Hydrolase</keyword>
<dbReference type="GO" id="GO:0000287">
    <property type="term" value="F:magnesium ion binding"/>
    <property type="evidence" value="ECO:0007669"/>
    <property type="project" value="TreeGrafter"/>
</dbReference>
<reference evidence="5 6" key="1">
    <citation type="submission" date="2020-01" db="EMBL/GenBank/DDBJ databases">
        <title>The possibility of degradation of plastic by Microbulbifer hydrolyticus IRE-31.</title>
        <authorList>
            <person name="Liu L."/>
        </authorList>
    </citation>
    <scope>NUCLEOTIDE SEQUENCE [LARGE SCALE GENOMIC DNA]</scope>
    <source>
        <strain evidence="5 6">IRE-31</strain>
    </source>
</reference>
<keyword evidence="6" id="KW-1185">Reference proteome</keyword>
<dbReference type="InterPro" id="IPR006379">
    <property type="entry name" value="HAD-SF_hydro_IIB"/>
</dbReference>
<dbReference type="GO" id="GO:0005829">
    <property type="term" value="C:cytosol"/>
    <property type="evidence" value="ECO:0007669"/>
    <property type="project" value="TreeGrafter"/>
</dbReference>
<dbReference type="SFLD" id="SFLDG01142">
    <property type="entry name" value="C2.B.2:_Mannosyl-3-phosphoglyc"/>
    <property type="match status" value="1"/>
</dbReference>
<evidence type="ECO:0000313" key="7">
    <source>
        <dbReference type="Proteomes" id="UP000563601"/>
    </source>
</evidence>
<protein>
    <submittedName>
        <fullName evidence="5">HAD-IIB family hydrolase</fullName>
    </submittedName>
    <submittedName>
        <fullName evidence="4">Mannosyl-3-phosphoglycerate phosphatase family protein</fullName>
    </submittedName>
</protein>
<dbReference type="Gene3D" id="3.40.50.1000">
    <property type="entry name" value="HAD superfamily/HAD-like"/>
    <property type="match status" value="1"/>
</dbReference>
<sequence length="292" mass="32378">MTETKSAAYNSSDFQWLVASDLDGTLLDHFSYSHLPANDTLEKLESSGIPVILNSSKTRDEMLELRRALNNEHPFIVENGSAIFIPQGYFPQRPEFAREESGFWIVEPGARRDDILAFLQQDGEKHGAPYLNFAAASTAEIVAATGLTSAEAEKANQRNYSEPLLWQGDEQEKLAFIARANASGFATLQGGRFLHVLGQTDKGRATQLLKKAYQHYTDRECRLIASGDGPNDLDMLRVADIAVIVRSPAHPPPSLPHHPHLIVTRETGPRGWAEAIEEIFTTDSKHSANIRM</sequence>
<dbReference type="GO" id="GO:0050531">
    <property type="term" value="F:mannosyl-3-phosphoglycerate phosphatase activity"/>
    <property type="evidence" value="ECO:0007669"/>
    <property type="project" value="InterPro"/>
</dbReference>
<reference evidence="4 7" key="2">
    <citation type="submission" date="2020-08" db="EMBL/GenBank/DDBJ databases">
        <title>Genomic Encyclopedia of Type Strains, Phase IV (KMG-IV): sequencing the most valuable type-strain genomes for metagenomic binning, comparative biology and taxonomic classification.</title>
        <authorList>
            <person name="Goeker M."/>
        </authorList>
    </citation>
    <scope>NUCLEOTIDE SEQUENCE [LARGE SCALE GENOMIC DNA]</scope>
    <source>
        <strain evidence="4 7">DSM 11525</strain>
    </source>
</reference>
<dbReference type="Proteomes" id="UP000563601">
    <property type="component" value="Unassembled WGS sequence"/>
</dbReference>
<keyword evidence="3" id="KW-0460">Magnesium</keyword>
<evidence type="ECO:0000313" key="4">
    <source>
        <dbReference type="EMBL" id="MBB5209860.1"/>
    </source>
</evidence>
<evidence type="ECO:0000256" key="2">
    <source>
        <dbReference type="ARBA" id="ARBA00022801"/>
    </source>
</evidence>
<dbReference type="OrthoDB" id="193379at2"/>
<dbReference type="InterPro" id="IPR036412">
    <property type="entry name" value="HAD-like_sf"/>
</dbReference>
<dbReference type="NCBIfam" id="TIGR01486">
    <property type="entry name" value="HAD-SF-IIB-MPGP"/>
    <property type="match status" value="1"/>
</dbReference>
<dbReference type="Gene3D" id="3.30.980.20">
    <property type="entry name" value="Putative mannosyl-3-phosphoglycerate phosphatase, domain 2"/>
    <property type="match status" value="1"/>
</dbReference>
<organism evidence="4 7">
    <name type="scientific">Microbulbifer hydrolyticus</name>
    <dbReference type="NCBI Taxonomy" id="48074"/>
    <lineage>
        <taxon>Bacteria</taxon>
        <taxon>Pseudomonadati</taxon>
        <taxon>Pseudomonadota</taxon>
        <taxon>Gammaproteobacteria</taxon>
        <taxon>Cellvibrionales</taxon>
        <taxon>Microbulbiferaceae</taxon>
        <taxon>Microbulbifer</taxon>
    </lineage>
</organism>